<dbReference type="InterPro" id="IPR001128">
    <property type="entry name" value="Cyt_P450"/>
</dbReference>
<sequence>MGNRRICVYILLMFLAFSSKGHSFSWGWFSSSKTSSSSSNNHQYSKNANNINCMVAEFSLEALDDPKAVELIENARMKLGGSNPCWFYAYKNLFSSCSEIFAAEEKRSRLAWLIGFLVIVSKEIPGGILFLHVTRKVSWSKAFKLQVESLVNDLKNSALSTEEKLETIEEKSDTLLYNSNQIQESITSIDEQTQKVGDNLKNMLGDLGIVMKHTKELNEQARGIALSQVELLEVQGLMKEKMEESIARVEESYSHLRQDIEVLQKKASEVEKEVTSLGAALSLKLHNLQGKANDIADMAGLSIEKQQLLLASQSEALQGLQSLTDFQSKALQESRATLQQMVGFAQGQHRELKEQQEQLLQAHNLLASNSKSMLEAQETFESKQANMFTAIDKLFALHNSMLLESRLIKAFFIYSLLIVVFYMFTSTKQTYSVRCRLCTAFTIECGILQFTSIEIEKKTRLRTIVKSLLGAYAVIQLLYAFVTYRDYEALNHNMLATLIEKVNNIQKVRDYPSDDEEVDSEVDWISWVETELPEDSSIHEDPNYMPPVEEERKSENSVVICAERKSFAESQTALRTLTSKFGPIVTLSSNPARLVIFIFNRALAYQALVQKGALFADRPEPLLIPKILSSNQHTITLAVMCFGDKMEESQIKEIEAVLQELLTSLLSRFRVLNLRQAWLTRILFRKRWNEFFNLNQSTTLSTCYVDTLLKLEIPSSNENSTAGTRRLTEEELVSLCFEFLNAGTDTTSTTLEWIMANLVRHPNIQAKLFEEIRGVIGEEAEEVPEVALSKMPYLKAVVLEGLRRHPPGHFVLPHGVTQVGGYTIPKNASLNFAVAEIGKDSEVWDDPLQFKPERFMGMVMDRDIDHEEFYITGFGSREIKMMPFGAGRRICPGLGLALLHLEYFVANLIWKFEWTVVDGNEVDLSEKQEFTIVMKNPLHAHISPRK</sequence>
<keyword evidence="1 3" id="KW-0479">Metal-binding</keyword>
<dbReference type="AlphaFoldDB" id="A0A803KWU5"/>
<evidence type="ECO:0000256" key="5">
    <source>
        <dbReference type="SAM" id="Phobius"/>
    </source>
</evidence>
<reference evidence="7" key="2">
    <citation type="submission" date="2021-03" db="UniProtKB">
        <authorList>
            <consortium name="EnsemblPlants"/>
        </authorList>
    </citation>
    <scope>IDENTIFICATION</scope>
</reference>
<dbReference type="GO" id="GO:0005506">
    <property type="term" value="F:iron ion binding"/>
    <property type="evidence" value="ECO:0007669"/>
    <property type="project" value="InterPro"/>
</dbReference>
<dbReference type="GO" id="GO:0020037">
    <property type="term" value="F:heme binding"/>
    <property type="evidence" value="ECO:0007669"/>
    <property type="project" value="InterPro"/>
</dbReference>
<feature type="binding site" description="axial binding residue" evidence="3">
    <location>
        <position position="891"/>
    </location>
    <ligand>
        <name>heme</name>
        <dbReference type="ChEBI" id="CHEBI:30413"/>
    </ligand>
    <ligandPart>
        <name>Fe</name>
        <dbReference type="ChEBI" id="CHEBI:18248"/>
    </ligandPart>
</feature>
<accession>A0A803KWU5</accession>
<feature type="transmembrane region" description="Helical" evidence="5">
    <location>
        <begin position="463"/>
        <end position="482"/>
    </location>
</feature>
<dbReference type="InterPro" id="IPR036396">
    <property type="entry name" value="Cyt_P450_sf"/>
</dbReference>
<feature type="chain" id="PRO_5030750318" description="Cytochrome P450" evidence="6">
    <location>
        <begin position="24"/>
        <end position="946"/>
    </location>
</feature>
<evidence type="ECO:0008006" key="9">
    <source>
        <dbReference type="Google" id="ProtNLM"/>
    </source>
</evidence>
<dbReference type="GO" id="GO:0004497">
    <property type="term" value="F:monooxygenase activity"/>
    <property type="evidence" value="ECO:0007669"/>
    <property type="project" value="InterPro"/>
</dbReference>
<keyword evidence="5" id="KW-1133">Transmembrane helix</keyword>
<dbReference type="PRINTS" id="PR00385">
    <property type="entry name" value="P450"/>
</dbReference>
<dbReference type="EnsemblPlants" id="AUR62003503-RA">
    <property type="protein sequence ID" value="AUR62003503-RA:cds"/>
    <property type="gene ID" value="AUR62003503"/>
</dbReference>
<comment type="cofactor">
    <cofactor evidence="3">
        <name>heme</name>
        <dbReference type="ChEBI" id="CHEBI:30413"/>
    </cofactor>
</comment>
<evidence type="ECO:0000313" key="7">
    <source>
        <dbReference type="EnsemblPlants" id="AUR62003503-RA:cds"/>
    </source>
</evidence>
<feature type="signal peptide" evidence="6">
    <location>
        <begin position="1"/>
        <end position="23"/>
    </location>
</feature>
<evidence type="ECO:0000256" key="3">
    <source>
        <dbReference type="PIRSR" id="PIRSR602403-1"/>
    </source>
</evidence>
<dbReference type="GO" id="GO:0016705">
    <property type="term" value="F:oxidoreductase activity, acting on paired donors, with incorporation or reduction of molecular oxygen"/>
    <property type="evidence" value="ECO:0007669"/>
    <property type="project" value="InterPro"/>
</dbReference>
<feature type="transmembrane region" description="Helical" evidence="5">
    <location>
        <begin position="407"/>
        <end position="425"/>
    </location>
</feature>
<dbReference type="Gene3D" id="1.10.630.10">
    <property type="entry name" value="Cytochrome P450"/>
    <property type="match status" value="1"/>
</dbReference>
<proteinExistence type="predicted"/>
<dbReference type="InterPro" id="IPR002403">
    <property type="entry name" value="Cyt_P450_E_grp-IV"/>
</dbReference>
<dbReference type="Pfam" id="PF00067">
    <property type="entry name" value="p450"/>
    <property type="match status" value="1"/>
</dbReference>
<evidence type="ECO:0000256" key="4">
    <source>
        <dbReference type="SAM" id="Coils"/>
    </source>
</evidence>
<evidence type="ECO:0000256" key="1">
    <source>
        <dbReference type="ARBA" id="ARBA00022723"/>
    </source>
</evidence>
<dbReference type="PRINTS" id="PR00465">
    <property type="entry name" value="EP450IV"/>
</dbReference>
<keyword evidence="6" id="KW-0732">Signal</keyword>
<name>A0A803KWU5_CHEQI</name>
<dbReference type="PANTHER" id="PTHR33538:SF2">
    <property type="entry name" value="PROTEIN GAMETE EXPRESSED 1"/>
    <property type="match status" value="1"/>
</dbReference>
<dbReference type="Gramene" id="AUR62003503-RA">
    <property type="protein sequence ID" value="AUR62003503-RA:cds"/>
    <property type="gene ID" value="AUR62003503"/>
</dbReference>
<evidence type="ECO:0000256" key="6">
    <source>
        <dbReference type="SAM" id="SignalP"/>
    </source>
</evidence>
<dbReference type="SUPFAM" id="SSF48264">
    <property type="entry name" value="Cytochrome P450"/>
    <property type="match status" value="1"/>
</dbReference>
<dbReference type="PROSITE" id="PS00086">
    <property type="entry name" value="CYTOCHROME_P450"/>
    <property type="match status" value="1"/>
</dbReference>
<dbReference type="PANTHER" id="PTHR33538">
    <property type="entry name" value="PROTEIN GAMETE EXPRESSED 1"/>
    <property type="match status" value="1"/>
</dbReference>
<dbReference type="InterPro" id="IPR040346">
    <property type="entry name" value="GEX1/Brambleberry"/>
</dbReference>
<feature type="coiled-coil region" evidence="4">
    <location>
        <begin position="239"/>
        <end position="280"/>
    </location>
</feature>
<dbReference type="InterPro" id="IPR017972">
    <property type="entry name" value="Cyt_P450_CS"/>
</dbReference>
<organism evidence="7 8">
    <name type="scientific">Chenopodium quinoa</name>
    <name type="common">Quinoa</name>
    <dbReference type="NCBI Taxonomy" id="63459"/>
    <lineage>
        <taxon>Eukaryota</taxon>
        <taxon>Viridiplantae</taxon>
        <taxon>Streptophyta</taxon>
        <taxon>Embryophyta</taxon>
        <taxon>Tracheophyta</taxon>
        <taxon>Spermatophyta</taxon>
        <taxon>Magnoliopsida</taxon>
        <taxon>eudicotyledons</taxon>
        <taxon>Gunneridae</taxon>
        <taxon>Pentapetalae</taxon>
        <taxon>Caryophyllales</taxon>
        <taxon>Chenopodiaceae</taxon>
        <taxon>Chenopodioideae</taxon>
        <taxon>Atripliceae</taxon>
        <taxon>Chenopodium</taxon>
    </lineage>
</organism>
<evidence type="ECO:0000256" key="2">
    <source>
        <dbReference type="ARBA" id="ARBA00023004"/>
    </source>
</evidence>
<reference evidence="7" key="1">
    <citation type="journal article" date="2017" name="Nature">
        <title>The genome of Chenopodium quinoa.</title>
        <authorList>
            <person name="Jarvis D.E."/>
            <person name="Ho Y.S."/>
            <person name="Lightfoot D.J."/>
            <person name="Schmoeckel S.M."/>
            <person name="Li B."/>
            <person name="Borm T.J.A."/>
            <person name="Ohyanagi H."/>
            <person name="Mineta K."/>
            <person name="Michell C.T."/>
            <person name="Saber N."/>
            <person name="Kharbatia N.M."/>
            <person name="Rupper R.R."/>
            <person name="Sharp A.R."/>
            <person name="Dally N."/>
            <person name="Boughton B.A."/>
            <person name="Woo Y.H."/>
            <person name="Gao G."/>
            <person name="Schijlen E.G.W.M."/>
            <person name="Guo X."/>
            <person name="Momin A.A."/>
            <person name="Negrao S."/>
            <person name="Al-Babili S."/>
            <person name="Gehring C."/>
            <person name="Roessner U."/>
            <person name="Jung C."/>
            <person name="Murphy K."/>
            <person name="Arold S.T."/>
            <person name="Gojobori T."/>
            <person name="van der Linden C.G."/>
            <person name="van Loo E.N."/>
            <person name="Jellen E.N."/>
            <person name="Maughan P.J."/>
            <person name="Tester M."/>
        </authorList>
    </citation>
    <scope>NUCLEOTIDE SEQUENCE [LARGE SCALE GENOMIC DNA]</scope>
    <source>
        <strain evidence="7">cv. PI 614886</strain>
    </source>
</reference>
<evidence type="ECO:0000313" key="8">
    <source>
        <dbReference type="Proteomes" id="UP000596660"/>
    </source>
</evidence>
<keyword evidence="4" id="KW-0175">Coiled coil</keyword>
<keyword evidence="5" id="KW-0472">Membrane</keyword>
<dbReference type="Proteomes" id="UP000596660">
    <property type="component" value="Unplaced"/>
</dbReference>
<keyword evidence="5" id="KW-0812">Transmembrane</keyword>
<keyword evidence="2 3" id="KW-0408">Iron</keyword>
<protein>
    <recommendedName>
        <fullName evidence="9">Cytochrome P450</fullName>
    </recommendedName>
</protein>
<keyword evidence="3" id="KW-0349">Heme</keyword>
<keyword evidence="8" id="KW-1185">Reference proteome</keyword>